<protein>
    <submittedName>
        <fullName evidence="6">Putative dehydrogenase</fullName>
    </submittedName>
</protein>
<proteinExistence type="inferred from homology"/>
<comment type="caution">
    <text evidence="6">The sequence shown here is derived from an EMBL/GenBank/DDBJ whole genome shotgun (WGS) entry which is preliminary data.</text>
</comment>
<keyword evidence="5" id="KW-0560">Oxidoreductase</keyword>
<reference evidence="6 7" key="1">
    <citation type="submission" date="2013-03" db="EMBL/GenBank/DDBJ databases">
        <title>Salinisphaera hydrothermalis C41B8 Genome Sequencing.</title>
        <authorList>
            <person name="Li C."/>
            <person name="Lai Q."/>
            <person name="Shao Z."/>
        </authorList>
    </citation>
    <scope>NUCLEOTIDE SEQUENCE [LARGE SCALE GENOMIC DNA]</scope>
    <source>
        <strain evidence="6 7">C41B8</strain>
    </source>
</reference>
<dbReference type="AlphaFoldDB" id="A0A084IQQ2"/>
<dbReference type="SUPFAM" id="SSF50129">
    <property type="entry name" value="GroES-like"/>
    <property type="match status" value="1"/>
</dbReference>
<dbReference type="STRING" id="1304275.C41B8_02862"/>
<keyword evidence="4" id="KW-0862">Zinc</keyword>
<keyword evidence="7" id="KW-1185">Reference proteome</keyword>
<dbReference type="RefSeq" id="WP_037333632.1">
    <property type="nucleotide sequence ID" value="NZ_APNK01000002.1"/>
</dbReference>
<organism evidence="6 7">
    <name type="scientific">Salinisphaera hydrothermalis (strain C41B8)</name>
    <dbReference type="NCBI Taxonomy" id="1304275"/>
    <lineage>
        <taxon>Bacteria</taxon>
        <taxon>Pseudomonadati</taxon>
        <taxon>Pseudomonadota</taxon>
        <taxon>Gammaproteobacteria</taxon>
        <taxon>Salinisphaerales</taxon>
        <taxon>Salinisphaeraceae</taxon>
        <taxon>Salinisphaera</taxon>
    </lineage>
</organism>
<evidence type="ECO:0000313" key="6">
    <source>
        <dbReference type="EMBL" id="KEZ79036.1"/>
    </source>
</evidence>
<dbReference type="InterPro" id="IPR036291">
    <property type="entry name" value="NAD(P)-bd_dom_sf"/>
</dbReference>
<evidence type="ECO:0000256" key="4">
    <source>
        <dbReference type="ARBA" id="ARBA00022833"/>
    </source>
</evidence>
<accession>A0A084IQQ2</accession>
<dbReference type="SUPFAM" id="SSF51735">
    <property type="entry name" value="NAD(P)-binding Rossmann-fold domains"/>
    <property type="match status" value="1"/>
</dbReference>
<evidence type="ECO:0000256" key="1">
    <source>
        <dbReference type="ARBA" id="ARBA00001947"/>
    </source>
</evidence>
<evidence type="ECO:0000256" key="2">
    <source>
        <dbReference type="ARBA" id="ARBA00008072"/>
    </source>
</evidence>
<evidence type="ECO:0000256" key="5">
    <source>
        <dbReference type="ARBA" id="ARBA00023002"/>
    </source>
</evidence>
<dbReference type="InterPro" id="IPR011032">
    <property type="entry name" value="GroES-like_sf"/>
</dbReference>
<dbReference type="eggNOG" id="COG1063">
    <property type="taxonomic scope" value="Bacteria"/>
</dbReference>
<dbReference type="Proteomes" id="UP000028302">
    <property type="component" value="Unassembled WGS sequence"/>
</dbReference>
<sequence>MTADIARALWLVPPRHAELRTEFLATPGSDELRIRTCFSAISRGTETLVYDGAVPESEYQRMRAPFQAGELPGPVKHGYANVGVVEAGPAAWRGRYVFCLYPHQTHYVAPVDAVISVPVNVPPARAVLAANMETAVNALWDAGPRIGDRVSVVGAGVIGSLVAGLCARLPGVEVELVDIDSERARIATALGAVFAAPDRAQRGRDLVFHASASAAGLNTALDLAGTEAEVIELSWFGSHPTTVALGGAFHSQRLTLRASQVGTVSPARAARWDHGRRLALALELCADPRFDVLFAVDAAFDDLPAVMARLAESTDRTLCQRIVYSETQDSSCST</sequence>
<comment type="cofactor">
    <cofactor evidence="1">
        <name>Zn(2+)</name>
        <dbReference type="ChEBI" id="CHEBI:29105"/>
    </cofactor>
</comment>
<dbReference type="Gene3D" id="3.40.50.720">
    <property type="entry name" value="NAD(P)-binding Rossmann-like Domain"/>
    <property type="match status" value="1"/>
</dbReference>
<dbReference type="PANTHER" id="PTHR43350:SF19">
    <property type="entry name" value="D-GULOSIDE 3-DEHYDROGENASE"/>
    <property type="match status" value="1"/>
</dbReference>
<dbReference type="PANTHER" id="PTHR43350">
    <property type="entry name" value="NAD-DEPENDENT ALCOHOL DEHYDROGENASE"/>
    <property type="match status" value="1"/>
</dbReference>
<dbReference type="OrthoDB" id="9781588at2"/>
<keyword evidence="3" id="KW-0479">Metal-binding</keyword>
<dbReference type="GO" id="GO:0016491">
    <property type="term" value="F:oxidoreductase activity"/>
    <property type="evidence" value="ECO:0007669"/>
    <property type="project" value="UniProtKB-KW"/>
</dbReference>
<name>A0A084IQQ2_SALHC</name>
<evidence type="ECO:0000313" key="7">
    <source>
        <dbReference type="Proteomes" id="UP000028302"/>
    </source>
</evidence>
<dbReference type="GO" id="GO:0046872">
    <property type="term" value="F:metal ion binding"/>
    <property type="evidence" value="ECO:0007669"/>
    <property type="project" value="UniProtKB-KW"/>
</dbReference>
<gene>
    <name evidence="6" type="ORF">C41B8_02862</name>
</gene>
<comment type="similarity">
    <text evidence="2">Belongs to the zinc-containing alcohol dehydrogenase family.</text>
</comment>
<dbReference type="Gene3D" id="3.90.180.10">
    <property type="entry name" value="Medium-chain alcohol dehydrogenases, catalytic domain"/>
    <property type="match status" value="1"/>
</dbReference>
<dbReference type="EMBL" id="APNK01000002">
    <property type="protein sequence ID" value="KEZ79036.1"/>
    <property type="molecule type" value="Genomic_DNA"/>
</dbReference>
<evidence type="ECO:0000256" key="3">
    <source>
        <dbReference type="ARBA" id="ARBA00022723"/>
    </source>
</evidence>
<dbReference type="PATRIC" id="fig|1304275.5.peg.581"/>
<dbReference type="CDD" id="cd08255">
    <property type="entry name" value="2-desacetyl-2-hydroxyethyl_bacteriochlorophyllide_like"/>
    <property type="match status" value="1"/>
</dbReference>